<reference evidence="1 2" key="1">
    <citation type="journal article" date="2018" name="Front. Plant Sci.">
        <title>Red Clover (Trifolium pratense) and Zigzag Clover (T. medium) - A Picture of Genomic Similarities and Differences.</title>
        <authorList>
            <person name="Dluhosova J."/>
            <person name="Istvanek J."/>
            <person name="Nedelnik J."/>
            <person name="Repkova J."/>
        </authorList>
    </citation>
    <scope>NUCLEOTIDE SEQUENCE [LARGE SCALE GENOMIC DNA]</scope>
    <source>
        <strain evidence="2">cv. 10/8</strain>
        <tissue evidence="1">Leaf</tissue>
    </source>
</reference>
<proteinExistence type="predicted"/>
<sequence>DMNSFHRYAANDDNLTFWESPPVEMENILQSDALRVFHPRS</sequence>
<dbReference type="EMBL" id="LXQA010631303">
    <property type="protein sequence ID" value="MCI63114.1"/>
    <property type="molecule type" value="Genomic_DNA"/>
</dbReference>
<evidence type="ECO:0000313" key="1">
    <source>
        <dbReference type="EMBL" id="MCI63114.1"/>
    </source>
</evidence>
<name>A0A392TR21_9FABA</name>
<dbReference type="AlphaFoldDB" id="A0A392TR21"/>
<evidence type="ECO:0000313" key="2">
    <source>
        <dbReference type="Proteomes" id="UP000265520"/>
    </source>
</evidence>
<keyword evidence="2" id="KW-1185">Reference proteome</keyword>
<accession>A0A392TR21</accession>
<organism evidence="1 2">
    <name type="scientific">Trifolium medium</name>
    <dbReference type="NCBI Taxonomy" id="97028"/>
    <lineage>
        <taxon>Eukaryota</taxon>
        <taxon>Viridiplantae</taxon>
        <taxon>Streptophyta</taxon>
        <taxon>Embryophyta</taxon>
        <taxon>Tracheophyta</taxon>
        <taxon>Spermatophyta</taxon>
        <taxon>Magnoliopsida</taxon>
        <taxon>eudicotyledons</taxon>
        <taxon>Gunneridae</taxon>
        <taxon>Pentapetalae</taxon>
        <taxon>rosids</taxon>
        <taxon>fabids</taxon>
        <taxon>Fabales</taxon>
        <taxon>Fabaceae</taxon>
        <taxon>Papilionoideae</taxon>
        <taxon>50 kb inversion clade</taxon>
        <taxon>NPAAA clade</taxon>
        <taxon>Hologalegina</taxon>
        <taxon>IRL clade</taxon>
        <taxon>Trifolieae</taxon>
        <taxon>Trifolium</taxon>
    </lineage>
</organism>
<feature type="non-terminal residue" evidence="1">
    <location>
        <position position="1"/>
    </location>
</feature>
<dbReference type="Proteomes" id="UP000265520">
    <property type="component" value="Unassembled WGS sequence"/>
</dbReference>
<comment type="caution">
    <text evidence="1">The sequence shown here is derived from an EMBL/GenBank/DDBJ whole genome shotgun (WGS) entry which is preliminary data.</text>
</comment>
<protein>
    <submittedName>
        <fullName evidence="1">Uncharacterized protein</fullName>
    </submittedName>
</protein>